<protein>
    <recommendedName>
        <fullName evidence="4">Myb-like domain-containing protein</fullName>
    </recommendedName>
</protein>
<organism evidence="2 3">
    <name type="scientific">Phytophthora rubi</name>
    <dbReference type="NCBI Taxonomy" id="129364"/>
    <lineage>
        <taxon>Eukaryota</taxon>
        <taxon>Sar</taxon>
        <taxon>Stramenopiles</taxon>
        <taxon>Oomycota</taxon>
        <taxon>Peronosporomycetes</taxon>
        <taxon>Peronosporales</taxon>
        <taxon>Peronosporaceae</taxon>
        <taxon>Phytophthora</taxon>
    </lineage>
</organism>
<dbReference type="Proteomes" id="UP000435112">
    <property type="component" value="Unassembled WGS sequence"/>
</dbReference>
<reference evidence="2 3" key="1">
    <citation type="submission" date="2018-09" db="EMBL/GenBank/DDBJ databases">
        <title>Genomic investigation of the strawberry pathogen Phytophthora fragariae indicates pathogenicity is determined by transcriptional variation in three key races.</title>
        <authorList>
            <person name="Adams T.M."/>
            <person name="Armitage A.D."/>
            <person name="Sobczyk M.K."/>
            <person name="Bates H.J."/>
            <person name="Dunwell J.M."/>
            <person name="Nellist C.F."/>
            <person name="Harrison R.J."/>
        </authorList>
    </citation>
    <scope>NUCLEOTIDE SEQUENCE [LARGE SCALE GENOMIC DNA]</scope>
    <source>
        <strain evidence="2 3">SCRP324</strain>
    </source>
</reference>
<feature type="compositionally biased region" description="Polar residues" evidence="1">
    <location>
        <begin position="199"/>
        <end position="213"/>
    </location>
</feature>
<evidence type="ECO:0000313" key="2">
    <source>
        <dbReference type="EMBL" id="KAE8982740.1"/>
    </source>
</evidence>
<feature type="region of interest" description="Disordered" evidence="1">
    <location>
        <begin position="171"/>
        <end position="218"/>
    </location>
</feature>
<dbReference type="PANTHER" id="PTHR37558:SF1">
    <property type="entry name" value="HTH CENPB-TYPE DOMAIN-CONTAINING PROTEIN"/>
    <property type="match status" value="1"/>
</dbReference>
<name>A0A6A3IL15_9STRA</name>
<accession>A0A6A3IL15</accession>
<dbReference type="AlphaFoldDB" id="A0A6A3IL15"/>
<evidence type="ECO:0008006" key="4">
    <source>
        <dbReference type="Google" id="ProtNLM"/>
    </source>
</evidence>
<dbReference type="EMBL" id="QXFU01002683">
    <property type="protein sequence ID" value="KAE8982740.1"/>
    <property type="molecule type" value="Genomic_DNA"/>
</dbReference>
<feature type="compositionally biased region" description="Basic and acidic residues" evidence="1">
    <location>
        <begin position="179"/>
        <end position="197"/>
    </location>
</feature>
<dbReference type="PANTHER" id="PTHR37558">
    <property type="entry name" value="HTH CENPB-TYPE DOMAIN-CONTAINING PROTEIN"/>
    <property type="match status" value="1"/>
</dbReference>
<evidence type="ECO:0000313" key="3">
    <source>
        <dbReference type="Proteomes" id="UP000435112"/>
    </source>
</evidence>
<gene>
    <name evidence="2" type="ORF">PR002_g23448</name>
</gene>
<proteinExistence type="predicted"/>
<sequence>MDANVSIAESFSVSPRVTEAVEQNDGAANSGAGSMTDEGALPILKTRKRFGPDEDLLLIKEVNWILSYRKGRNNVMNAWKGIADRLNKLRTFNMESVNNKSCQNRFNTLLARHRVKEAESARASGVDEDYIELRGLMDDIMSDFDEWASKKQNIKDKNALEEEAKDCAGAVVRDSAMQRLKEQREADARRPGEKEQDGSDSQLDSTAQSSSKDTPTKSRHAILASLVPLLESSVQQAQGIQEVLREEIKLRHRQDKEMLAVRKREREEEFEDRRAQRNQDFQFRQAQMEAETRRIRLMISMLGQQTVVRNNYNDNEEEKTTGM</sequence>
<dbReference type="OrthoDB" id="163248at2759"/>
<comment type="caution">
    <text evidence="2">The sequence shown here is derived from an EMBL/GenBank/DDBJ whole genome shotgun (WGS) entry which is preliminary data.</text>
</comment>
<evidence type="ECO:0000256" key="1">
    <source>
        <dbReference type="SAM" id="MobiDB-lite"/>
    </source>
</evidence>